<feature type="compositionally biased region" description="Basic and acidic residues" evidence="1">
    <location>
        <begin position="152"/>
        <end position="161"/>
    </location>
</feature>
<feature type="region of interest" description="Disordered" evidence="1">
    <location>
        <begin position="193"/>
        <end position="251"/>
    </location>
</feature>
<feature type="compositionally biased region" description="Basic residues" evidence="1">
    <location>
        <begin position="320"/>
        <end position="330"/>
    </location>
</feature>
<protein>
    <submittedName>
        <fullName evidence="2">Uncharacterized protein</fullName>
    </submittedName>
</protein>
<proteinExistence type="predicted"/>
<dbReference type="Proteomes" id="UP000199400">
    <property type="component" value="Unassembled WGS sequence"/>
</dbReference>
<dbReference type="AlphaFoldDB" id="A0A1I1V5C0"/>
<accession>A0A1I1V5C0</accession>
<evidence type="ECO:0000313" key="3">
    <source>
        <dbReference type="Proteomes" id="UP000199400"/>
    </source>
</evidence>
<feature type="region of interest" description="Disordered" evidence="1">
    <location>
        <begin position="320"/>
        <end position="342"/>
    </location>
</feature>
<sequence>MMSTFPWQPSGATAPKSGGAAPLLLLPPTTASLVEVDVDTSVAVAVDVDVDEDVVLVDVPVDVLVVATSLLALPNGTPSGAAAWQPTKQRVVTTNPARRDIARYRIGHTAPALLVWHGEAQEWSRLNVCVRTTNCAGRRCRLEPSAARLKIEEEAPSEGRRSGQRPLVARKNRPTRPSFLRLPLRCPALQSWMGRHDSSRDERLAPSSSAASSLNSKRCLTGAPARGILEGSRSRAPQSPMGARIAPRRDLGRDILENAPYSGRADRRPHAALDLRFHEAPPRIGISLGRSASAHRSGRPIRHSCSRWSSQPHDSCWRTARRQARRRGSQRSRGETDAVRHRASPLRTMRPGRYSFGGTLGAIYSVACEGPCDPGVLAARCATRRWQPFFRLLPAIHSVARATSPMRSRAPPAFARKLCHSKEIHGFERLPPTILLRRHRRRFLQARKCRPSPSHIKPAQPVLLRALFLKICDGASARLTTSRAEQSHSLLRAHLPLSR</sequence>
<organism evidence="2 3">
    <name type="scientific">Nannocystis exedens</name>
    <dbReference type="NCBI Taxonomy" id="54"/>
    <lineage>
        <taxon>Bacteria</taxon>
        <taxon>Pseudomonadati</taxon>
        <taxon>Myxococcota</taxon>
        <taxon>Polyangia</taxon>
        <taxon>Nannocystales</taxon>
        <taxon>Nannocystaceae</taxon>
        <taxon>Nannocystis</taxon>
    </lineage>
</organism>
<gene>
    <name evidence="2" type="ORF">SAMN02745121_01562</name>
</gene>
<feature type="region of interest" description="Disordered" evidence="1">
    <location>
        <begin position="152"/>
        <end position="180"/>
    </location>
</feature>
<reference evidence="3" key="1">
    <citation type="submission" date="2016-10" db="EMBL/GenBank/DDBJ databases">
        <authorList>
            <person name="Varghese N."/>
            <person name="Submissions S."/>
        </authorList>
    </citation>
    <scope>NUCLEOTIDE SEQUENCE [LARGE SCALE GENOMIC DNA]</scope>
    <source>
        <strain evidence="3">ATCC 25963</strain>
    </source>
</reference>
<name>A0A1I1V5C0_9BACT</name>
<evidence type="ECO:0000256" key="1">
    <source>
        <dbReference type="SAM" id="MobiDB-lite"/>
    </source>
</evidence>
<dbReference type="STRING" id="54.SAMN02745121_01562"/>
<dbReference type="EMBL" id="FOMX01000004">
    <property type="protein sequence ID" value="SFD78211.1"/>
    <property type="molecule type" value="Genomic_DNA"/>
</dbReference>
<keyword evidence="3" id="KW-1185">Reference proteome</keyword>
<feature type="compositionally biased region" description="Basic and acidic residues" evidence="1">
    <location>
        <begin position="194"/>
        <end position="204"/>
    </location>
</feature>
<evidence type="ECO:0000313" key="2">
    <source>
        <dbReference type="EMBL" id="SFD78211.1"/>
    </source>
</evidence>